<reference evidence="11 12" key="1">
    <citation type="journal article" date="2019" name="Biochem. Eng. J.">
        <title>Metabolic engineering of the marine bacteria Neptunomonas concharum for the production of acetoin and meso-2,3-butanediol from acetate.</title>
        <authorList>
            <person name="Li W."/>
            <person name="Pu N."/>
            <person name="Liu C.-X."/>
            <person name="Yuan Q.-P."/>
            <person name="Li Z.-J."/>
        </authorList>
    </citation>
    <scope>NUCLEOTIDE SEQUENCE [LARGE SCALE GENOMIC DNA]</scope>
    <source>
        <strain evidence="11 12">JCM17730</strain>
    </source>
</reference>
<dbReference type="GO" id="GO:0006450">
    <property type="term" value="P:regulation of translational fidelity"/>
    <property type="evidence" value="ECO:0007669"/>
    <property type="project" value="TreeGrafter"/>
</dbReference>
<comment type="catalytic activity">
    <reaction evidence="8 9">
        <text>L-threonine + hydrogencarbonate + ATP = L-threonylcarbamoyladenylate + diphosphate + H2O</text>
        <dbReference type="Rhea" id="RHEA:36407"/>
        <dbReference type="ChEBI" id="CHEBI:15377"/>
        <dbReference type="ChEBI" id="CHEBI:17544"/>
        <dbReference type="ChEBI" id="CHEBI:30616"/>
        <dbReference type="ChEBI" id="CHEBI:33019"/>
        <dbReference type="ChEBI" id="CHEBI:57926"/>
        <dbReference type="ChEBI" id="CHEBI:73682"/>
        <dbReference type="EC" id="2.7.7.87"/>
    </reaction>
</comment>
<evidence type="ECO:0000256" key="5">
    <source>
        <dbReference type="ARBA" id="ARBA00022695"/>
    </source>
</evidence>
<dbReference type="GO" id="GO:0000049">
    <property type="term" value="F:tRNA binding"/>
    <property type="evidence" value="ECO:0007669"/>
    <property type="project" value="TreeGrafter"/>
</dbReference>
<dbReference type="FunFam" id="3.90.870.10:FF:000004">
    <property type="entry name" value="Threonylcarbamoyl-AMP synthase"/>
    <property type="match status" value="1"/>
</dbReference>
<dbReference type="GO" id="GO:0005524">
    <property type="term" value="F:ATP binding"/>
    <property type="evidence" value="ECO:0007669"/>
    <property type="project" value="UniProtKB-UniRule"/>
</dbReference>
<dbReference type="PANTHER" id="PTHR17490">
    <property type="entry name" value="SUA5"/>
    <property type="match status" value="1"/>
</dbReference>
<dbReference type="Gene3D" id="3.90.870.10">
    <property type="entry name" value="DHBP synthase"/>
    <property type="match status" value="1"/>
</dbReference>
<dbReference type="InterPro" id="IPR006070">
    <property type="entry name" value="Sua5-like_dom"/>
</dbReference>
<evidence type="ECO:0000256" key="7">
    <source>
        <dbReference type="ARBA" id="ARBA00022840"/>
    </source>
</evidence>
<dbReference type="GO" id="GO:0002949">
    <property type="term" value="P:tRNA threonylcarbamoyladenosine modification"/>
    <property type="evidence" value="ECO:0007669"/>
    <property type="project" value="UniProtKB-UniRule"/>
</dbReference>
<dbReference type="OrthoDB" id="9814580at2"/>
<dbReference type="KEGG" id="ncu:F0U83_00125"/>
<dbReference type="EC" id="2.7.7.87" evidence="9"/>
<evidence type="ECO:0000256" key="8">
    <source>
        <dbReference type="ARBA" id="ARBA00048366"/>
    </source>
</evidence>
<dbReference type="GO" id="GO:0003725">
    <property type="term" value="F:double-stranded RNA binding"/>
    <property type="evidence" value="ECO:0007669"/>
    <property type="project" value="InterPro"/>
</dbReference>
<evidence type="ECO:0000256" key="1">
    <source>
        <dbReference type="ARBA" id="ARBA00004496"/>
    </source>
</evidence>
<dbReference type="AlphaFoldDB" id="A0A5P1R7H6"/>
<accession>A0A5P1R7H6</accession>
<keyword evidence="3 9" id="KW-0808">Transferase</keyword>
<dbReference type="InterPro" id="IPR050156">
    <property type="entry name" value="TC-AMP_synthase_SUA5"/>
</dbReference>
<sequence>MNQWHFSQAARVLHQGGVIAYPTEAVWGVGCDPFNEAAVMRLLALKKRPVEKGVILVASSVEQIAPLFDPLSDQEKTRLLDSWPGPNTWLLPDPNSLIPSWVKGKHDSIAVRISAHPGVSALCDAFGGMLVSTSANPAGAQPAKTLLRVSVYFGSKLDYLVPGSLGDQSRPTQIRDLRDQRIVRA</sequence>
<comment type="similarity">
    <text evidence="9">Belongs to the SUA5 family. TsaC subfamily.</text>
</comment>
<comment type="function">
    <text evidence="9">Required for the formation of a threonylcarbamoyl group on adenosine at position 37 (t(6)A37) in tRNAs that read codons beginning with adenine. Catalyzes the conversion of L-threonine, HCO(3)(-)/CO(2) and ATP to give threonylcarbamoyl-AMP (TC-AMP) as the acyladenylate intermediate, with the release of diphosphate.</text>
</comment>
<evidence type="ECO:0000313" key="11">
    <source>
        <dbReference type="EMBL" id="QEQ95236.1"/>
    </source>
</evidence>
<organism evidence="11 12">
    <name type="scientific">Neptunomonas concharum</name>
    <dbReference type="NCBI Taxonomy" id="1031538"/>
    <lineage>
        <taxon>Bacteria</taxon>
        <taxon>Pseudomonadati</taxon>
        <taxon>Pseudomonadota</taxon>
        <taxon>Gammaproteobacteria</taxon>
        <taxon>Oceanospirillales</taxon>
        <taxon>Oceanospirillaceae</taxon>
        <taxon>Neptunomonas</taxon>
    </lineage>
</organism>
<evidence type="ECO:0000259" key="10">
    <source>
        <dbReference type="PROSITE" id="PS51163"/>
    </source>
</evidence>
<dbReference type="RefSeq" id="WP_138985938.1">
    <property type="nucleotide sequence ID" value="NZ_CP043869.1"/>
</dbReference>
<dbReference type="Proteomes" id="UP000324760">
    <property type="component" value="Chromosome"/>
</dbReference>
<dbReference type="InterPro" id="IPR023535">
    <property type="entry name" value="TC-AMP_synthase"/>
</dbReference>
<dbReference type="PANTHER" id="PTHR17490:SF18">
    <property type="entry name" value="THREONYLCARBAMOYL-AMP SYNTHASE"/>
    <property type="match status" value="1"/>
</dbReference>
<dbReference type="GO" id="GO:0005737">
    <property type="term" value="C:cytoplasm"/>
    <property type="evidence" value="ECO:0007669"/>
    <property type="project" value="UniProtKB-SubCell"/>
</dbReference>
<gene>
    <name evidence="9" type="primary">tsaC</name>
    <name evidence="11" type="ORF">F0U83_00125</name>
</gene>
<keyword evidence="7 9" id="KW-0067">ATP-binding</keyword>
<keyword evidence="12" id="KW-1185">Reference proteome</keyword>
<evidence type="ECO:0000313" key="12">
    <source>
        <dbReference type="Proteomes" id="UP000324760"/>
    </source>
</evidence>
<dbReference type="InterPro" id="IPR017945">
    <property type="entry name" value="DHBP_synth_RibB-like_a/b_dom"/>
</dbReference>
<name>A0A5P1R7H6_9GAMM</name>
<dbReference type="GO" id="GO:0061710">
    <property type="term" value="F:L-threonylcarbamoyladenylate synthase"/>
    <property type="evidence" value="ECO:0007669"/>
    <property type="project" value="UniProtKB-EC"/>
</dbReference>
<proteinExistence type="inferred from homology"/>
<protein>
    <recommendedName>
        <fullName evidence="9">Threonylcarbamoyl-AMP synthase</fullName>
        <shortName evidence="9">TC-AMP synthase</shortName>
        <ecNumber evidence="9">2.7.7.87</ecNumber>
    </recommendedName>
    <alternativeName>
        <fullName evidence="9">L-threonylcarbamoyladenylate synthase</fullName>
    </alternativeName>
    <alternativeName>
        <fullName evidence="9">t(6)A37 threonylcarbamoyladenosine biosynthesis protein TsaC</fullName>
    </alternativeName>
    <alternativeName>
        <fullName evidence="9">tRNA threonylcarbamoyladenosine biosynthesis protein TsaC</fullName>
    </alternativeName>
</protein>
<evidence type="ECO:0000256" key="6">
    <source>
        <dbReference type="ARBA" id="ARBA00022741"/>
    </source>
</evidence>
<keyword evidence="6 9" id="KW-0547">Nucleotide-binding</keyword>
<keyword evidence="2 9" id="KW-0963">Cytoplasm</keyword>
<dbReference type="SUPFAM" id="SSF55821">
    <property type="entry name" value="YrdC/RibB"/>
    <property type="match status" value="1"/>
</dbReference>
<keyword evidence="5 9" id="KW-0548">Nucleotidyltransferase</keyword>
<feature type="domain" description="YrdC-like" evidence="10">
    <location>
        <begin position="3"/>
        <end position="185"/>
    </location>
</feature>
<keyword evidence="4 9" id="KW-0819">tRNA processing</keyword>
<evidence type="ECO:0000256" key="2">
    <source>
        <dbReference type="ARBA" id="ARBA00022490"/>
    </source>
</evidence>
<dbReference type="PROSITE" id="PS51163">
    <property type="entry name" value="YRDC"/>
    <property type="match status" value="1"/>
</dbReference>
<evidence type="ECO:0000256" key="9">
    <source>
        <dbReference type="HAMAP-Rule" id="MF_01852"/>
    </source>
</evidence>
<dbReference type="EMBL" id="CP043869">
    <property type="protein sequence ID" value="QEQ95236.1"/>
    <property type="molecule type" value="Genomic_DNA"/>
</dbReference>
<comment type="subcellular location">
    <subcellularLocation>
        <location evidence="1 9">Cytoplasm</location>
    </subcellularLocation>
</comment>
<evidence type="ECO:0000256" key="4">
    <source>
        <dbReference type="ARBA" id="ARBA00022694"/>
    </source>
</evidence>
<evidence type="ECO:0000256" key="3">
    <source>
        <dbReference type="ARBA" id="ARBA00022679"/>
    </source>
</evidence>
<dbReference type="Pfam" id="PF01300">
    <property type="entry name" value="Sua5_yciO_yrdC"/>
    <property type="match status" value="1"/>
</dbReference>
<dbReference type="HAMAP" id="MF_01852">
    <property type="entry name" value="TsaC"/>
    <property type="match status" value="1"/>
</dbReference>